<protein>
    <submittedName>
        <fullName evidence="8">DUF3817 domain-containing protein</fullName>
    </submittedName>
</protein>
<keyword evidence="3 6" id="KW-0812">Transmembrane</keyword>
<proteinExistence type="predicted"/>
<evidence type="ECO:0000256" key="6">
    <source>
        <dbReference type="SAM" id="Phobius"/>
    </source>
</evidence>
<evidence type="ECO:0000259" key="7">
    <source>
        <dbReference type="Pfam" id="PF12823"/>
    </source>
</evidence>
<dbReference type="RefSeq" id="WP_123445099.1">
    <property type="nucleotide sequence ID" value="NZ_CP028137.1"/>
</dbReference>
<dbReference type="InterPro" id="IPR023845">
    <property type="entry name" value="DUF3817_TM"/>
</dbReference>
<name>A0A3T0SWP2_9MICO</name>
<gene>
    <name evidence="8" type="ORF">C1I64_01130</name>
</gene>
<evidence type="ECO:0000256" key="3">
    <source>
        <dbReference type="ARBA" id="ARBA00022692"/>
    </source>
</evidence>
<keyword evidence="4 6" id="KW-1133">Transmembrane helix</keyword>
<feature type="transmembrane region" description="Helical" evidence="6">
    <location>
        <begin position="20"/>
        <end position="40"/>
    </location>
</feature>
<dbReference type="KEGG" id="rfs:C1I64_01130"/>
<reference evidence="8 9" key="1">
    <citation type="submission" date="2018-03" db="EMBL/GenBank/DDBJ databases">
        <title>Bacteriophage NCPPB3778 and a type I-E CRISPR drive the evolution of the US Biological Select Agent, Rathayibacter toxicus.</title>
        <authorList>
            <person name="Davis E.W.II."/>
            <person name="Tabima J.F."/>
            <person name="Weisberg A.J."/>
            <person name="Dantas Lopes L."/>
            <person name="Wiseman M.S."/>
            <person name="Wiseman M.S."/>
            <person name="Pupko T."/>
            <person name="Belcher M.S."/>
            <person name="Sechler A.J."/>
            <person name="Tancos M.A."/>
            <person name="Schroeder B.K."/>
            <person name="Murray T.D."/>
            <person name="Luster D.G."/>
            <person name="Schneider W.L."/>
            <person name="Rogers E."/>
            <person name="Andreote F.D."/>
            <person name="Grunwald N.J."/>
            <person name="Putnam M.L."/>
            <person name="Chang J.H."/>
        </authorList>
    </citation>
    <scope>NUCLEOTIDE SEQUENCE [LARGE SCALE GENOMIC DNA]</scope>
    <source>
        <strain evidence="8 9">DSM 15932</strain>
    </source>
</reference>
<dbReference type="GO" id="GO:0005886">
    <property type="term" value="C:plasma membrane"/>
    <property type="evidence" value="ECO:0007669"/>
    <property type="project" value="UniProtKB-SubCell"/>
</dbReference>
<feature type="domain" description="DUF3817" evidence="7">
    <location>
        <begin position="17"/>
        <end position="134"/>
    </location>
</feature>
<dbReference type="PANTHER" id="PTHR40077:SF2">
    <property type="entry name" value="MEMBRANE PROTEIN"/>
    <property type="match status" value="1"/>
</dbReference>
<accession>A0A3T0SWP2</accession>
<organism evidence="8 9">
    <name type="scientific">Rathayibacter festucae DSM 15932</name>
    <dbReference type="NCBI Taxonomy" id="1328866"/>
    <lineage>
        <taxon>Bacteria</taxon>
        <taxon>Bacillati</taxon>
        <taxon>Actinomycetota</taxon>
        <taxon>Actinomycetes</taxon>
        <taxon>Micrococcales</taxon>
        <taxon>Microbacteriaceae</taxon>
        <taxon>Rathayibacter</taxon>
    </lineage>
</organism>
<evidence type="ECO:0000256" key="1">
    <source>
        <dbReference type="ARBA" id="ARBA00004651"/>
    </source>
</evidence>
<sequence length="161" mass="18257">MPLEPKPAQFPAIRSALRFYRVTSIITGVMLLLLCAEMLLKYVFHLELFVFGQQGIAHFAPMYEVPGGEWKSSGTGANLSTGILIAHGWFYVVYLFADFRLWSLMRWPFSRFVLIALGGVVPTLSFFVETRIAREVEQYLERRTAALEPTTPTDSVEAPHQ</sequence>
<dbReference type="Pfam" id="PF12823">
    <property type="entry name" value="DUF3817"/>
    <property type="match status" value="1"/>
</dbReference>
<keyword evidence="5 6" id="KW-0472">Membrane</keyword>
<feature type="transmembrane region" description="Helical" evidence="6">
    <location>
        <begin position="79"/>
        <end position="97"/>
    </location>
</feature>
<feature type="transmembrane region" description="Helical" evidence="6">
    <location>
        <begin position="109"/>
        <end position="128"/>
    </location>
</feature>
<evidence type="ECO:0000313" key="8">
    <source>
        <dbReference type="EMBL" id="AZZ50798.1"/>
    </source>
</evidence>
<dbReference type="Proteomes" id="UP000285317">
    <property type="component" value="Chromosome"/>
</dbReference>
<evidence type="ECO:0000256" key="4">
    <source>
        <dbReference type="ARBA" id="ARBA00022989"/>
    </source>
</evidence>
<dbReference type="AlphaFoldDB" id="A0A3T0SWP2"/>
<evidence type="ECO:0000313" key="9">
    <source>
        <dbReference type="Proteomes" id="UP000285317"/>
    </source>
</evidence>
<comment type="subcellular location">
    <subcellularLocation>
        <location evidence="1">Cell membrane</location>
        <topology evidence="1">Multi-pass membrane protein</topology>
    </subcellularLocation>
</comment>
<dbReference type="PANTHER" id="PTHR40077">
    <property type="entry name" value="MEMBRANE PROTEIN-RELATED"/>
    <property type="match status" value="1"/>
</dbReference>
<evidence type="ECO:0000256" key="2">
    <source>
        <dbReference type="ARBA" id="ARBA00022475"/>
    </source>
</evidence>
<keyword evidence="2" id="KW-1003">Cell membrane</keyword>
<dbReference type="EMBL" id="CP028137">
    <property type="protein sequence ID" value="AZZ50798.1"/>
    <property type="molecule type" value="Genomic_DNA"/>
</dbReference>
<evidence type="ECO:0000256" key="5">
    <source>
        <dbReference type="ARBA" id="ARBA00023136"/>
    </source>
</evidence>
<dbReference type="NCBIfam" id="TIGR03954">
    <property type="entry name" value="integ_memb_HG"/>
    <property type="match status" value="1"/>
</dbReference>